<feature type="compositionally biased region" description="Basic and acidic residues" evidence="1">
    <location>
        <begin position="192"/>
        <end position="202"/>
    </location>
</feature>
<name>A0ABC8R1S6_9AQUA</name>
<evidence type="ECO:0000313" key="4">
    <source>
        <dbReference type="Proteomes" id="UP001642360"/>
    </source>
</evidence>
<feature type="region of interest" description="Disordered" evidence="1">
    <location>
        <begin position="182"/>
        <end position="304"/>
    </location>
</feature>
<proteinExistence type="predicted"/>
<evidence type="ECO:0000256" key="1">
    <source>
        <dbReference type="SAM" id="MobiDB-lite"/>
    </source>
</evidence>
<dbReference type="Proteomes" id="UP001642360">
    <property type="component" value="Unassembled WGS sequence"/>
</dbReference>
<accession>A0ABC8R1S6</accession>
<organism evidence="3 4">
    <name type="scientific">Ilex paraguariensis</name>
    <name type="common">yerba mate</name>
    <dbReference type="NCBI Taxonomy" id="185542"/>
    <lineage>
        <taxon>Eukaryota</taxon>
        <taxon>Viridiplantae</taxon>
        <taxon>Streptophyta</taxon>
        <taxon>Embryophyta</taxon>
        <taxon>Tracheophyta</taxon>
        <taxon>Spermatophyta</taxon>
        <taxon>Magnoliopsida</taxon>
        <taxon>eudicotyledons</taxon>
        <taxon>Gunneridae</taxon>
        <taxon>Pentapetalae</taxon>
        <taxon>asterids</taxon>
        <taxon>campanulids</taxon>
        <taxon>Aquifoliales</taxon>
        <taxon>Aquifoliaceae</taxon>
        <taxon>Ilex</taxon>
    </lineage>
</organism>
<comment type="caution">
    <text evidence="3">The sequence shown here is derived from an EMBL/GenBank/DDBJ whole genome shotgun (WGS) entry which is preliminary data.</text>
</comment>
<feature type="compositionally biased region" description="Basic residues" evidence="1">
    <location>
        <begin position="234"/>
        <end position="245"/>
    </location>
</feature>
<gene>
    <name evidence="3" type="ORF">ILEXP_LOCUS6305</name>
</gene>
<keyword evidence="2" id="KW-0732">Signal</keyword>
<reference evidence="3 4" key="1">
    <citation type="submission" date="2024-02" db="EMBL/GenBank/DDBJ databases">
        <authorList>
            <person name="Vignale AGUSTIN F."/>
            <person name="Sosa J E."/>
            <person name="Modenutti C."/>
        </authorList>
    </citation>
    <scope>NUCLEOTIDE SEQUENCE [LARGE SCALE GENOMIC DNA]</scope>
</reference>
<dbReference type="PANTHER" id="PTHR46213:SF13">
    <property type="entry name" value="DEMETER-LIKE PROTEIN 2-RELATED"/>
    <property type="match status" value="1"/>
</dbReference>
<evidence type="ECO:0000256" key="2">
    <source>
        <dbReference type="SAM" id="SignalP"/>
    </source>
</evidence>
<dbReference type="InterPro" id="IPR044811">
    <property type="entry name" value="DME/ROS1"/>
</dbReference>
<sequence>MNVTYVTLGLLTLFLGFKFLLRRKSNGITQCSGERVVERGCLCASNPEKAIEARPGLDSSSRILKGHQGPSGSPRRLLEAGNHRMDNQSERYTCLGYCSSSGEMEGRKAGESTTDGVEKGFDLAGVDNNSFLELLVLPNASSPACKTSGISTSECVVGDSTRNIPGNLEKTDDFVYQLRQKNDTPCGGNEGSELHIDEKSEDNIGLESFMVSTPSEKQNARKRRNNGIGLSKKPWQRHKVTKYRPKVVVEGQPAKNPKPRPPNPSTLKPLAPKPSTLKPQNSEPSTPKLQTPKPSTPMNIISKKSPQGNWKYIRKACHKALANKSEDVVDEQTLDPYPQHATRSCRRALSFNLENQVRDENDIKEIVVLKRSPKEKHSCITNNCLKAQTKSSEDVGETVHPNPENGEKPCLQALSFKLENHEKEENDVIETVAYKRSPDEKIKDIRNTSLKAPTNSFEYVVGQVVDPYPVHPKNLYGRTLNVNLESQGRDGNDARKIIHQYQRRGKSVDKSACDLDFNLNLESQEVSIGMRSPEEKIKYRRNSNLKAPSNSFEDVDGRVVGPCPVHPENTCRRTLNVNLENQGRDGNDARKIVHQYQRRGKRVDKSACHLDFNLNLESQEVSTGMNNKAEIGTTTNFKNGDNLMVENLPGIAYGFTDAKSCSHMDVSLAERGAAIYQKDLPATTQFGCMYQRRSQRNQCLNYSRKLGPNFPTIYKKRRMRRQKAIGDPESFKGVLTFEDTHSGQKSVALDIEGCSPQCMDVLLNAERTHDVFVGALVGYAIHKPECLHISDDCDQLVVPVQSTHGALIPYKGHFVPSRKHKSPPNVDLDSETMRALKLLTEKEGSEGVQEVNEDKEKWWEEQREIFCGRVDSFIARMHLIQGITIFHSAFEVTTPLLHHEEILRKWNTVSAFDHDCIGFKVP</sequence>
<feature type="compositionally biased region" description="Polar residues" evidence="1">
    <location>
        <begin position="277"/>
        <end position="304"/>
    </location>
</feature>
<dbReference type="EMBL" id="CAUOFW020000925">
    <property type="protein sequence ID" value="CAK9138951.1"/>
    <property type="molecule type" value="Genomic_DNA"/>
</dbReference>
<keyword evidence="4" id="KW-1185">Reference proteome</keyword>
<evidence type="ECO:0000313" key="3">
    <source>
        <dbReference type="EMBL" id="CAK9138951.1"/>
    </source>
</evidence>
<dbReference type="PANTHER" id="PTHR46213">
    <property type="entry name" value="TRANSCRIPTIONAL ACTIVATOR DEMETER"/>
    <property type="match status" value="1"/>
</dbReference>
<protein>
    <submittedName>
        <fullName evidence="3">Uncharacterized protein</fullName>
    </submittedName>
</protein>
<feature type="signal peptide" evidence="2">
    <location>
        <begin position="1"/>
        <end position="27"/>
    </location>
</feature>
<feature type="chain" id="PRO_5044756832" evidence="2">
    <location>
        <begin position="28"/>
        <end position="922"/>
    </location>
</feature>
<dbReference type="AlphaFoldDB" id="A0ABC8R1S6"/>